<evidence type="ECO:0000313" key="7">
    <source>
        <dbReference type="EMBL" id="NDY42796.1"/>
    </source>
</evidence>
<evidence type="ECO:0000256" key="3">
    <source>
        <dbReference type="ARBA" id="ARBA00022676"/>
    </source>
</evidence>
<comment type="caution">
    <text evidence="7">The sequence shown here is derived from an EMBL/GenBank/DDBJ whole genome shotgun (WGS) entry which is preliminary data.</text>
</comment>
<dbReference type="Proteomes" id="UP000469346">
    <property type="component" value="Unassembled WGS sequence"/>
</dbReference>
<feature type="domain" description="Glycosyltransferase 2-like" evidence="6">
    <location>
        <begin position="9"/>
        <end position="122"/>
    </location>
</feature>
<reference evidence="7 8" key="1">
    <citation type="submission" date="2020-02" db="EMBL/GenBank/DDBJ databases">
        <title>Comparative genomics of sulfur disproportionating microorganisms.</title>
        <authorList>
            <person name="Ward L.M."/>
            <person name="Bertran E."/>
            <person name="Johnston D.T."/>
        </authorList>
    </citation>
    <scope>NUCLEOTIDE SEQUENCE [LARGE SCALE GENOMIC DNA]</scope>
    <source>
        <strain evidence="7 8">DSM 100025</strain>
    </source>
</reference>
<dbReference type="GO" id="GO:0016757">
    <property type="term" value="F:glycosyltransferase activity"/>
    <property type="evidence" value="ECO:0007669"/>
    <property type="project" value="UniProtKB-KW"/>
</dbReference>
<dbReference type="PANTHER" id="PTHR43646">
    <property type="entry name" value="GLYCOSYLTRANSFERASE"/>
    <property type="match status" value="1"/>
</dbReference>
<keyword evidence="3" id="KW-0328">Glycosyltransferase</keyword>
<dbReference type="EMBL" id="JAAGRR010000086">
    <property type="protein sequence ID" value="NDY42796.1"/>
    <property type="molecule type" value="Genomic_DNA"/>
</dbReference>
<dbReference type="AlphaFoldDB" id="A0A6N9TWD4"/>
<evidence type="ECO:0000313" key="8">
    <source>
        <dbReference type="Proteomes" id="UP000469346"/>
    </source>
</evidence>
<evidence type="ECO:0000256" key="2">
    <source>
        <dbReference type="ARBA" id="ARBA00022475"/>
    </source>
</evidence>
<proteinExistence type="predicted"/>
<dbReference type="InterPro" id="IPR001173">
    <property type="entry name" value="Glyco_trans_2-like"/>
</dbReference>
<evidence type="ECO:0000256" key="1">
    <source>
        <dbReference type="ARBA" id="ARBA00004236"/>
    </source>
</evidence>
<comment type="subcellular location">
    <subcellularLocation>
        <location evidence="1">Cell membrane</location>
    </subcellularLocation>
</comment>
<evidence type="ECO:0000259" key="6">
    <source>
        <dbReference type="Pfam" id="PF00535"/>
    </source>
</evidence>
<dbReference type="InterPro" id="IPR026461">
    <property type="entry name" value="Trfase_2_rSAM/seldom_assoc"/>
</dbReference>
<dbReference type="Gene3D" id="3.90.550.10">
    <property type="entry name" value="Spore Coat Polysaccharide Biosynthesis Protein SpsA, Chain A"/>
    <property type="match status" value="1"/>
</dbReference>
<dbReference type="PANTHER" id="PTHR43646:SF2">
    <property type="entry name" value="GLYCOSYLTRANSFERASE 2-LIKE DOMAIN-CONTAINING PROTEIN"/>
    <property type="match status" value="1"/>
</dbReference>
<protein>
    <submittedName>
        <fullName evidence="7">Glycosyltransferase family 2 protein</fullName>
    </submittedName>
</protein>
<keyword evidence="2" id="KW-1003">Cell membrane</keyword>
<sequence>MLETRPGLVERAVASAAAPGVEVLVVDGGSGRAAVEAAARAGARVLESPPGRARQMNAGAAAAGGDVLLFLHADTRLPPGYPDQVRRVLAAPGVAAGAFPLRIDGGRRGYRLIERLVDWRSRRLETPYGDQALFLRREVFAAAGGFPDLPIMEDYEMVRRLRRMGRIGLADDPVVTSARRWERLGLWRTTLWNRALVLAYRAGVAPERLARLYGTAGRTDGA</sequence>
<accession>A0A6N9TWD4</accession>
<gene>
    <name evidence="7" type="ORF">G3N55_08065</name>
</gene>
<dbReference type="GO" id="GO:0005886">
    <property type="term" value="C:plasma membrane"/>
    <property type="evidence" value="ECO:0007669"/>
    <property type="project" value="UniProtKB-SubCell"/>
</dbReference>
<dbReference type="CDD" id="cd02522">
    <property type="entry name" value="GT_2_like_a"/>
    <property type="match status" value="1"/>
</dbReference>
<evidence type="ECO:0000256" key="4">
    <source>
        <dbReference type="ARBA" id="ARBA00022679"/>
    </source>
</evidence>
<evidence type="ECO:0000256" key="5">
    <source>
        <dbReference type="ARBA" id="ARBA00023136"/>
    </source>
</evidence>
<name>A0A6N9TWD4_DISTH</name>
<dbReference type="Pfam" id="PF00535">
    <property type="entry name" value="Glycos_transf_2"/>
    <property type="match status" value="1"/>
</dbReference>
<dbReference type="NCBIfam" id="TIGR04283">
    <property type="entry name" value="glyco_like_mftF"/>
    <property type="match status" value="1"/>
</dbReference>
<organism evidence="7 8">
    <name type="scientific">Dissulfurirhabdus thermomarina</name>
    <dbReference type="NCBI Taxonomy" id="1765737"/>
    <lineage>
        <taxon>Bacteria</taxon>
        <taxon>Deltaproteobacteria</taxon>
        <taxon>Dissulfurirhabdaceae</taxon>
        <taxon>Dissulfurirhabdus</taxon>
    </lineage>
</organism>
<keyword evidence="4 7" id="KW-0808">Transferase</keyword>
<keyword evidence="5" id="KW-0472">Membrane</keyword>
<dbReference type="SUPFAM" id="SSF53448">
    <property type="entry name" value="Nucleotide-diphospho-sugar transferases"/>
    <property type="match status" value="1"/>
</dbReference>
<keyword evidence="8" id="KW-1185">Reference proteome</keyword>
<dbReference type="InterPro" id="IPR029044">
    <property type="entry name" value="Nucleotide-diphossugar_trans"/>
</dbReference>